<dbReference type="Proteomes" id="UP000694050">
    <property type="component" value="Unassembled WGS sequence"/>
</dbReference>
<accession>A0A8J5TWZ4</accession>
<evidence type="ECO:0000256" key="1">
    <source>
        <dbReference type="SAM" id="Phobius"/>
    </source>
</evidence>
<organism evidence="2 4">
    <name type="scientific">Fusarium oxysporum f. sp. rapae</name>
    <dbReference type="NCBI Taxonomy" id="485398"/>
    <lineage>
        <taxon>Eukaryota</taxon>
        <taxon>Fungi</taxon>
        <taxon>Dikarya</taxon>
        <taxon>Ascomycota</taxon>
        <taxon>Pezizomycotina</taxon>
        <taxon>Sordariomycetes</taxon>
        <taxon>Hypocreomycetidae</taxon>
        <taxon>Hypocreales</taxon>
        <taxon>Nectriaceae</taxon>
        <taxon>Fusarium</taxon>
        <taxon>Fusarium oxysporum species complex</taxon>
    </lineage>
</organism>
<dbReference type="EMBL" id="JAELUQ010000008">
    <property type="protein sequence ID" value="KAG7409453.1"/>
    <property type="molecule type" value="Genomic_DNA"/>
</dbReference>
<comment type="caution">
    <text evidence="2">The sequence shown here is derived from an EMBL/GenBank/DDBJ whole genome shotgun (WGS) entry which is preliminary data.</text>
</comment>
<gene>
    <name evidence="3" type="ORF">Forpe1208_v011811</name>
    <name evidence="2" type="ORF">Forpe1208_v016998</name>
</gene>
<dbReference type="AlphaFoldDB" id="A0A8J5TWZ4"/>
<keyword evidence="1" id="KW-0812">Transmembrane</keyword>
<feature type="transmembrane region" description="Helical" evidence="1">
    <location>
        <begin position="319"/>
        <end position="338"/>
    </location>
</feature>
<name>A0A8J5TWZ4_FUSOX</name>
<keyword evidence="1" id="KW-0472">Membrane</keyword>
<sequence>MSEELDYQRFYQASALSDSARKAFIQTIWGSSRDFNVFELSSYFDFLERERKGESRVDDPAYSHLCFRHIFRIGSILREKHDESSSRLQDLVQISLPSLSPKPEVLQDVIKLVIRLMFLVRVEFQNPHSQPSPYQLQMQDNESFSYTLGGPQKGPPLRESSAQNVLPLSFNFIDLQRMANLTIEWTDYLNEHLTYQSGTLMLFRHIKVLEYMERSEILAGNFYKLEFLIETRRSIMLFFPLSEYKYSTQDYLDWFQSRGPIEPWKRLLAGHDPNSSMSRYYEDFPIWHGKLLYLLNISNNQGNWNLKRCWYDDRDQTLWWIRWGCITVMFLVIPLWLIKSITSIILAINAVRS</sequence>
<dbReference type="EMBL" id="JAELUQ010000017">
    <property type="protein sequence ID" value="KAG7402712.1"/>
    <property type="molecule type" value="Genomic_DNA"/>
</dbReference>
<protein>
    <submittedName>
        <fullName evidence="2">Uncharacterized protein</fullName>
    </submittedName>
</protein>
<evidence type="ECO:0000313" key="4">
    <source>
        <dbReference type="Proteomes" id="UP000694050"/>
    </source>
</evidence>
<keyword evidence="1" id="KW-1133">Transmembrane helix</keyword>
<evidence type="ECO:0000313" key="3">
    <source>
        <dbReference type="EMBL" id="KAG7409453.1"/>
    </source>
</evidence>
<proteinExistence type="predicted"/>
<evidence type="ECO:0000313" key="2">
    <source>
        <dbReference type="EMBL" id="KAG7402712.1"/>
    </source>
</evidence>
<reference evidence="2" key="1">
    <citation type="submission" date="2021-04" db="EMBL/GenBank/DDBJ databases">
        <title>First draft genome resource for Brassicaceae pathogens Fusarium oxysporum f. sp. raphani and Fusarium oxysporum f. sp. rapae.</title>
        <authorList>
            <person name="Asai S."/>
        </authorList>
    </citation>
    <scope>NUCLEOTIDE SEQUENCE</scope>
    <source>
        <strain evidence="2">Tf1208</strain>
    </source>
</reference>